<dbReference type="NCBIfam" id="TIGR01007">
    <property type="entry name" value="eps_fam"/>
    <property type="match status" value="1"/>
</dbReference>
<dbReference type="SUPFAM" id="SSF160246">
    <property type="entry name" value="EspE N-terminal domain-like"/>
    <property type="match status" value="1"/>
</dbReference>
<sequence length="298" mass="32193">MTTPVNIPAFLKLQGQDNSIVRDRSIGTLLIDAGKLRPESAEQILRLQKSENIRFGEAAVRLGLVTEADIQQALSRQFDYPYLQPGQSRVSEELVAAYRPFSPQVEALRALRSQLMLRWIGAEPERKAIAIASPARGEGRSYLAANLAVVFSQLGEHTLLIDADMRHPRQHALFGLENRVGLSAILSGRGEAQSVARIPDFEDLSVLPAGAVPPNPQELIARPLFSSLLEELCREFDVVLIDTPAAACGADAQTLAVRAGAGILVARKNETALGALQQLAADLRHATANVIGVVLNAF</sequence>
<evidence type="ECO:0000256" key="1">
    <source>
        <dbReference type="ARBA" id="ARBA00022741"/>
    </source>
</evidence>
<dbReference type="Pfam" id="PF10609">
    <property type="entry name" value="ParA"/>
    <property type="match status" value="1"/>
</dbReference>
<dbReference type="GO" id="GO:0005524">
    <property type="term" value="F:ATP binding"/>
    <property type="evidence" value="ECO:0007669"/>
    <property type="project" value="UniProtKB-KW"/>
</dbReference>
<reference evidence="3" key="1">
    <citation type="journal article" name="DNA Res.">
        <title>The physiological potential of anammox bacteria as revealed by their core genome structure.</title>
        <authorList>
            <person name="Okubo T."/>
            <person name="Toyoda A."/>
            <person name="Fukuhara K."/>
            <person name="Uchiyama I."/>
            <person name="Harigaya Y."/>
            <person name="Kuroiwa M."/>
            <person name="Suzuki T."/>
            <person name="Murakami Y."/>
            <person name="Suwa Y."/>
            <person name="Takami H."/>
        </authorList>
    </citation>
    <scope>NUCLEOTIDE SEQUENCE</scope>
    <source>
        <strain evidence="3">317325-3</strain>
    </source>
</reference>
<dbReference type="InterPro" id="IPR033756">
    <property type="entry name" value="YlxH/NBP35"/>
</dbReference>
<dbReference type="Gene3D" id="3.40.50.300">
    <property type="entry name" value="P-loop containing nucleotide triphosphate hydrolases"/>
    <property type="match status" value="1"/>
</dbReference>
<evidence type="ECO:0000256" key="2">
    <source>
        <dbReference type="ARBA" id="ARBA00022840"/>
    </source>
</evidence>
<accession>A0A809RBK1</accession>
<keyword evidence="1" id="KW-0547">Nucleotide-binding</keyword>
<dbReference type="PANTHER" id="PTHR32309">
    <property type="entry name" value="TYROSINE-PROTEIN KINASE"/>
    <property type="match status" value="1"/>
</dbReference>
<dbReference type="GO" id="GO:0004713">
    <property type="term" value="F:protein tyrosine kinase activity"/>
    <property type="evidence" value="ECO:0007669"/>
    <property type="project" value="TreeGrafter"/>
</dbReference>
<dbReference type="InterPro" id="IPR005702">
    <property type="entry name" value="Wzc-like_C"/>
</dbReference>
<dbReference type="SUPFAM" id="SSF52540">
    <property type="entry name" value="P-loop containing nucleoside triphosphate hydrolases"/>
    <property type="match status" value="1"/>
</dbReference>
<gene>
    <name evidence="3" type="ORF">DSYM_24240</name>
</gene>
<dbReference type="NCBIfam" id="TIGR03029">
    <property type="entry name" value="EpsG"/>
    <property type="match status" value="1"/>
</dbReference>
<keyword evidence="3" id="KW-0808">Transferase</keyword>
<dbReference type="InterPro" id="IPR050445">
    <property type="entry name" value="Bact_polysacc_biosynth/exp"/>
</dbReference>
<keyword evidence="3" id="KW-0418">Kinase</keyword>
<dbReference type="EMBL" id="AP021857">
    <property type="protein sequence ID" value="BBO21725.1"/>
    <property type="molecule type" value="Genomic_DNA"/>
</dbReference>
<dbReference type="CDD" id="cd05387">
    <property type="entry name" value="BY-kinase"/>
    <property type="match status" value="1"/>
</dbReference>
<evidence type="ECO:0000313" key="4">
    <source>
        <dbReference type="Proteomes" id="UP000662914"/>
    </source>
</evidence>
<name>A0A809RBK1_9PROT</name>
<dbReference type="PANTHER" id="PTHR32309:SF13">
    <property type="entry name" value="FERRIC ENTEROBACTIN TRANSPORT PROTEIN FEPE"/>
    <property type="match status" value="1"/>
</dbReference>
<dbReference type="InterPro" id="IPR027417">
    <property type="entry name" value="P-loop_NTPase"/>
</dbReference>
<dbReference type="AlphaFoldDB" id="A0A809RBK1"/>
<proteinExistence type="predicted"/>
<dbReference type="Proteomes" id="UP000662914">
    <property type="component" value="Chromosome"/>
</dbReference>
<dbReference type="KEGG" id="ddz:DSYM_24240"/>
<dbReference type="InterPro" id="IPR017479">
    <property type="entry name" value="Tyr_kinase_chain_length_EpsG"/>
</dbReference>
<dbReference type="InterPro" id="IPR037257">
    <property type="entry name" value="T2SS_E_N_sf"/>
</dbReference>
<evidence type="ECO:0000313" key="3">
    <source>
        <dbReference type="EMBL" id="BBO21725.1"/>
    </source>
</evidence>
<protein>
    <submittedName>
        <fullName evidence="3">Chain length determinant protein tyrosine kinase EpsG</fullName>
    </submittedName>
</protein>
<dbReference type="GO" id="GO:0005886">
    <property type="term" value="C:plasma membrane"/>
    <property type="evidence" value="ECO:0007669"/>
    <property type="project" value="TreeGrafter"/>
</dbReference>
<organism evidence="3 4">
    <name type="scientific">Candidatus Desulfobacillus denitrificans</name>
    <dbReference type="NCBI Taxonomy" id="2608985"/>
    <lineage>
        <taxon>Bacteria</taxon>
        <taxon>Pseudomonadati</taxon>
        <taxon>Pseudomonadota</taxon>
        <taxon>Betaproteobacteria</taxon>
        <taxon>Candidatus Desulfobacillus</taxon>
    </lineage>
</organism>
<keyword evidence="2" id="KW-0067">ATP-binding</keyword>